<sequence length="297" mass="31859">MVSGRDESDQNGAWDIVSGVGITALAVAGARAAETRREDRLIADPYAQHLFDAAPVPEGVSLQLVQDTSSELMSVMAGYLGVRSRVFDDFFARAADNGVRQAVILASGLDTRAHRLDWPDGFRVFEIDQPKVLDFKESVLDELGVKPNCSWTPVAVDLRDDWETALRDAGFDQSVPTAWLAEGLLPYLPARAQATLLSTVSALSAPGSQFAVEHLTGNQVEHVSPRLAEEAKNAGFDVTTLFNTETRADAGTTLAAEGWTVRRELVGDASVSLSRDLAGIGEVFGDAGQFVVASRGR</sequence>
<keyword evidence="4 7" id="KW-0808">Transferase</keyword>
<gene>
    <name evidence="7" type="ORF">GIY23_17470</name>
</gene>
<comment type="function">
    <text evidence="1 6">Exhibits S-adenosyl-L-methionine-dependent methyltransferase activity.</text>
</comment>
<dbReference type="GO" id="GO:0032259">
    <property type="term" value="P:methylation"/>
    <property type="evidence" value="ECO:0007669"/>
    <property type="project" value="UniProtKB-KW"/>
</dbReference>
<dbReference type="AlphaFoldDB" id="A0A5Q3Q9C8"/>
<dbReference type="SUPFAM" id="SSF53335">
    <property type="entry name" value="S-adenosyl-L-methionine-dependent methyltransferases"/>
    <property type="match status" value="1"/>
</dbReference>
<keyword evidence="5 6" id="KW-0949">S-adenosyl-L-methionine</keyword>
<evidence type="ECO:0000256" key="3">
    <source>
        <dbReference type="ARBA" id="ARBA00022603"/>
    </source>
</evidence>
<dbReference type="InterPro" id="IPR029063">
    <property type="entry name" value="SAM-dependent_MTases_sf"/>
</dbReference>
<dbReference type="Proteomes" id="UP000371041">
    <property type="component" value="Chromosome"/>
</dbReference>
<dbReference type="InterPro" id="IPR011610">
    <property type="entry name" value="SAM_mthyl_Trfase_ML2640-like"/>
</dbReference>
<organism evidence="7 8">
    <name type="scientific">Allosaccharopolyspora coralli</name>
    <dbReference type="NCBI Taxonomy" id="2665642"/>
    <lineage>
        <taxon>Bacteria</taxon>
        <taxon>Bacillati</taxon>
        <taxon>Actinomycetota</taxon>
        <taxon>Actinomycetes</taxon>
        <taxon>Pseudonocardiales</taxon>
        <taxon>Pseudonocardiaceae</taxon>
        <taxon>Allosaccharopolyspora</taxon>
    </lineage>
</organism>
<evidence type="ECO:0000256" key="2">
    <source>
        <dbReference type="ARBA" id="ARBA00008138"/>
    </source>
</evidence>
<accession>A0A5Q3Q9C8</accession>
<name>A0A5Q3Q9C8_9PSEU</name>
<dbReference type="EC" id="2.1.1.-" evidence="6"/>
<dbReference type="RefSeq" id="WP_154077649.1">
    <property type="nucleotide sequence ID" value="NZ_CP045929.1"/>
</dbReference>
<evidence type="ECO:0000256" key="1">
    <source>
        <dbReference type="ARBA" id="ARBA00003907"/>
    </source>
</evidence>
<evidence type="ECO:0000256" key="5">
    <source>
        <dbReference type="ARBA" id="ARBA00022691"/>
    </source>
</evidence>
<dbReference type="Gene3D" id="3.40.50.150">
    <property type="entry name" value="Vaccinia Virus protein VP39"/>
    <property type="match status" value="1"/>
</dbReference>
<dbReference type="GO" id="GO:0008168">
    <property type="term" value="F:methyltransferase activity"/>
    <property type="evidence" value="ECO:0007669"/>
    <property type="project" value="UniProtKB-UniRule"/>
</dbReference>
<dbReference type="EMBL" id="CP045929">
    <property type="protein sequence ID" value="QGK71072.1"/>
    <property type="molecule type" value="Genomic_DNA"/>
</dbReference>
<keyword evidence="8" id="KW-1185">Reference proteome</keyword>
<evidence type="ECO:0000313" key="8">
    <source>
        <dbReference type="Proteomes" id="UP000371041"/>
    </source>
</evidence>
<dbReference type="KEGG" id="sace:GIY23_17470"/>
<reference evidence="8" key="1">
    <citation type="submission" date="2019-11" db="EMBL/GenBank/DDBJ databases">
        <title>The complete genome sequence of Saccharopolyspora sp. E2A.</title>
        <authorList>
            <person name="Zhang G."/>
        </authorList>
    </citation>
    <scope>NUCLEOTIDE SEQUENCE [LARGE SCALE GENOMIC DNA]</scope>
    <source>
        <strain evidence="8">E2A</strain>
    </source>
</reference>
<dbReference type="InterPro" id="IPR007213">
    <property type="entry name" value="Ppm1/Ppm2/Tcmp"/>
</dbReference>
<dbReference type="Pfam" id="PF04072">
    <property type="entry name" value="LCM"/>
    <property type="match status" value="1"/>
</dbReference>
<evidence type="ECO:0000256" key="4">
    <source>
        <dbReference type="ARBA" id="ARBA00022679"/>
    </source>
</evidence>
<evidence type="ECO:0000256" key="6">
    <source>
        <dbReference type="RuleBase" id="RU362030"/>
    </source>
</evidence>
<proteinExistence type="inferred from homology"/>
<evidence type="ECO:0000313" key="7">
    <source>
        <dbReference type="EMBL" id="QGK71072.1"/>
    </source>
</evidence>
<comment type="similarity">
    <text evidence="2 6">Belongs to the UPF0677 family.</text>
</comment>
<dbReference type="NCBIfam" id="TIGR00027">
    <property type="entry name" value="mthyl_TIGR00027"/>
    <property type="match status" value="1"/>
</dbReference>
<protein>
    <recommendedName>
        <fullName evidence="6">S-adenosyl-L-methionine-dependent methyltransferase</fullName>
        <ecNumber evidence="6">2.1.1.-</ecNumber>
    </recommendedName>
</protein>
<dbReference type="PANTHER" id="PTHR43619:SF2">
    <property type="entry name" value="S-ADENOSYL-L-METHIONINE-DEPENDENT METHYLTRANSFERASES SUPERFAMILY PROTEIN"/>
    <property type="match status" value="1"/>
</dbReference>
<dbReference type="PANTHER" id="PTHR43619">
    <property type="entry name" value="S-ADENOSYL-L-METHIONINE-DEPENDENT METHYLTRANSFERASE YKTD-RELATED"/>
    <property type="match status" value="1"/>
</dbReference>
<keyword evidence="3 6" id="KW-0489">Methyltransferase</keyword>